<protein>
    <recommendedName>
        <fullName evidence="3">Ribosomal protein S16</fullName>
    </recommendedName>
</protein>
<reference evidence="1 2" key="1">
    <citation type="submission" date="2023-03" db="EMBL/GenBank/DDBJ databases">
        <title>High recombination rates correlate with genetic variation in Cardiocondyla obscurior ants.</title>
        <authorList>
            <person name="Errbii M."/>
        </authorList>
    </citation>
    <scope>NUCLEOTIDE SEQUENCE [LARGE SCALE GENOMIC DNA]</scope>
    <source>
        <strain evidence="1">Alpha-2009</strain>
        <tissue evidence="1">Whole body</tissue>
    </source>
</reference>
<sequence>MTQYKIIQKLSVCRGISRGDKRRESNFVKQVTTPRGFSPALIMRANVFYHRATRIQR</sequence>
<evidence type="ECO:0000313" key="2">
    <source>
        <dbReference type="Proteomes" id="UP001430953"/>
    </source>
</evidence>
<dbReference type="Proteomes" id="UP001430953">
    <property type="component" value="Unassembled WGS sequence"/>
</dbReference>
<dbReference type="EMBL" id="JADYXP020000008">
    <property type="protein sequence ID" value="KAL0118404.1"/>
    <property type="molecule type" value="Genomic_DNA"/>
</dbReference>
<name>A0AAW2FR10_9HYME</name>
<comment type="caution">
    <text evidence="1">The sequence shown here is derived from an EMBL/GenBank/DDBJ whole genome shotgun (WGS) entry which is preliminary data.</text>
</comment>
<organism evidence="1 2">
    <name type="scientific">Cardiocondyla obscurior</name>
    <dbReference type="NCBI Taxonomy" id="286306"/>
    <lineage>
        <taxon>Eukaryota</taxon>
        <taxon>Metazoa</taxon>
        <taxon>Ecdysozoa</taxon>
        <taxon>Arthropoda</taxon>
        <taxon>Hexapoda</taxon>
        <taxon>Insecta</taxon>
        <taxon>Pterygota</taxon>
        <taxon>Neoptera</taxon>
        <taxon>Endopterygota</taxon>
        <taxon>Hymenoptera</taxon>
        <taxon>Apocrita</taxon>
        <taxon>Aculeata</taxon>
        <taxon>Formicoidea</taxon>
        <taxon>Formicidae</taxon>
        <taxon>Myrmicinae</taxon>
        <taxon>Cardiocondyla</taxon>
    </lineage>
</organism>
<proteinExistence type="predicted"/>
<evidence type="ECO:0008006" key="3">
    <source>
        <dbReference type="Google" id="ProtNLM"/>
    </source>
</evidence>
<dbReference type="AlphaFoldDB" id="A0AAW2FR10"/>
<keyword evidence="2" id="KW-1185">Reference proteome</keyword>
<accession>A0AAW2FR10</accession>
<gene>
    <name evidence="1" type="ORF">PUN28_009217</name>
</gene>
<evidence type="ECO:0000313" key="1">
    <source>
        <dbReference type="EMBL" id="KAL0118404.1"/>
    </source>
</evidence>